<dbReference type="Pfam" id="PF01325">
    <property type="entry name" value="Fe_dep_repress"/>
    <property type="match status" value="1"/>
</dbReference>
<proteinExistence type="inferred from homology"/>
<dbReference type="GO" id="GO:0003677">
    <property type="term" value="F:DNA binding"/>
    <property type="evidence" value="ECO:0007669"/>
    <property type="project" value="UniProtKB-KW"/>
</dbReference>
<reference evidence="7" key="1">
    <citation type="journal article" date="2014" name="Int. J. Syst. Evol. Microbiol.">
        <title>Complete genome sequence of Corynebacterium casei LMG S-19264T (=DSM 44701T), isolated from a smear-ripened cheese.</title>
        <authorList>
            <consortium name="US DOE Joint Genome Institute (JGI-PGF)"/>
            <person name="Walter F."/>
            <person name="Albersmeier A."/>
            <person name="Kalinowski J."/>
            <person name="Ruckert C."/>
        </authorList>
    </citation>
    <scope>NUCLEOTIDE SEQUENCE</scope>
    <source>
        <strain evidence="7">JCM 10088</strain>
    </source>
</reference>
<keyword evidence="8" id="KW-1185">Reference proteome</keyword>
<dbReference type="Proteomes" id="UP000610960">
    <property type="component" value="Unassembled WGS sequence"/>
</dbReference>
<dbReference type="InterPro" id="IPR036390">
    <property type="entry name" value="WH_DNA-bd_sf"/>
</dbReference>
<dbReference type="SUPFAM" id="SSF47979">
    <property type="entry name" value="Iron-dependent repressor protein, dimerization domain"/>
    <property type="match status" value="1"/>
</dbReference>
<comment type="similarity">
    <text evidence="1">Belongs to the DtxR/MntR family.</text>
</comment>
<feature type="domain" description="HTH dtxR-type" evidence="5">
    <location>
        <begin position="11"/>
        <end position="56"/>
    </location>
</feature>
<dbReference type="PANTHER" id="PTHR33238:SF7">
    <property type="entry name" value="IRON-DEPENDENT TRANSCRIPTIONAL REGULATOR"/>
    <property type="match status" value="1"/>
</dbReference>
<dbReference type="InterPro" id="IPR022687">
    <property type="entry name" value="HTH_DTXR"/>
</dbReference>
<feature type="domain" description="Iron dependent repressor metal binding and dimerisation" evidence="6">
    <location>
        <begin position="65"/>
        <end position="131"/>
    </location>
</feature>
<evidence type="ECO:0000256" key="4">
    <source>
        <dbReference type="ARBA" id="ARBA00023163"/>
    </source>
</evidence>
<dbReference type="InterPro" id="IPR036388">
    <property type="entry name" value="WH-like_DNA-bd_sf"/>
</dbReference>
<evidence type="ECO:0000256" key="3">
    <source>
        <dbReference type="ARBA" id="ARBA00023125"/>
    </source>
</evidence>
<dbReference type="SMART" id="SM00529">
    <property type="entry name" value="HTH_DTXR"/>
    <property type="match status" value="1"/>
</dbReference>
<evidence type="ECO:0000313" key="8">
    <source>
        <dbReference type="Proteomes" id="UP000610960"/>
    </source>
</evidence>
<dbReference type="OrthoDB" id="24735at2157"/>
<keyword evidence="4" id="KW-0804">Transcription</keyword>
<dbReference type="EMBL" id="BMNL01000001">
    <property type="protein sequence ID" value="GGP18828.1"/>
    <property type="molecule type" value="Genomic_DNA"/>
</dbReference>
<comment type="caution">
    <text evidence="7">The sequence shown here is derived from an EMBL/GenBank/DDBJ whole genome shotgun (WGS) entry which is preliminary data.</text>
</comment>
<evidence type="ECO:0000313" key="7">
    <source>
        <dbReference type="EMBL" id="GGP18828.1"/>
    </source>
</evidence>
<keyword evidence="3" id="KW-0238">DNA-binding</keyword>
<dbReference type="InterPro" id="IPR050536">
    <property type="entry name" value="DtxR_MntR_Metal-Reg"/>
</dbReference>
<evidence type="ECO:0000256" key="2">
    <source>
        <dbReference type="ARBA" id="ARBA00023015"/>
    </source>
</evidence>
<evidence type="ECO:0000259" key="6">
    <source>
        <dbReference type="Pfam" id="PF02742"/>
    </source>
</evidence>
<dbReference type="PANTHER" id="PTHR33238">
    <property type="entry name" value="IRON (METAL) DEPENDENT REPRESSOR, DTXR FAMILY"/>
    <property type="match status" value="1"/>
</dbReference>
<dbReference type="GO" id="GO:0046983">
    <property type="term" value="F:protein dimerization activity"/>
    <property type="evidence" value="ECO:0007669"/>
    <property type="project" value="InterPro"/>
</dbReference>
<dbReference type="AlphaFoldDB" id="A0A830GTH1"/>
<dbReference type="InterPro" id="IPR036421">
    <property type="entry name" value="Fe_dep_repressor_sf"/>
</dbReference>
<dbReference type="GO" id="GO:0003700">
    <property type="term" value="F:DNA-binding transcription factor activity"/>
    <property type="evidence" value="ECO:0007669"/>
    <property type="project" value="InterPro"/>
</dbReference>
<dbReference type="Pfam" id="PF02742">
    <property type="entry name" value="Fe_dep_repr_C"/>
    <property type="match status" value="1"/>
</dbReference>
<evidence type="ECO:0000259" key="5">
    <source>
        <dbReference type="Pfam" id="PF01325"/>
    </source>
</evidence>
<name>A0A830GTH1_9CREN</name>
<evidence type="ECO:0000256" key="1">
    <source>
        <dbReference type="ARBA" id="ARBA00007871"/>
    </source>
</evidence>
<protein>
    <submittedName>
        <fullName evidence="7">DtxR family iron (Metal) dependent repressor</fullName>
    </submittedName>
</protein>
<organism evidence="7 8">
    <name type="scientific">Thermocladium modestius</name>
    <dbReference type="NCBI Taxonomy" id="62609"/>
    <lineage>
        <taxon>Archaea</taxon>
        <taxon>Thermoproteota</taxon>
        <taxon>Thermoprotei</taxon>
        <taxon>Thermoproteales</taxon>
        <taxon>Thermoproteaceae</taxon>
        <taxon>Thermocladium</taxon>
    </lineage>
</organism>
<dbReference type="RefSeq" id="WP_188595439.1">
    <property type="nucleotide sequence ID" value="NZ_BMNL01000001.1"/>
</dbReference>
<reference evidence="7" key="2">
    <citation type="submission" date="2020-09" db="EMBL/GenBank/DDBJ databases">
        <authorList>
            <person name="Sun Q."/>
            <person name="Ohkuma M."/>
        </authorList>
    </citation>
    <scope>NUCLEOTIDE SEQUENCE</scope>
    <source>
        <strain evidence="7">JCM 10088</strain>
    </source>
</reference>
<accession>A0A830GTH1</accession>
<dbReference type="InterPro" id="IPR001367">
    <property type="entry name" value="Fe_dep_repressor"/>
</dbReference>
<keyword evidence="2" id="KW-0805">Transcription regulation</keyword>
<dbReference type="GO" id="GO:0046914">
    <property type="term" value="F:transition metal ion binding"/>
    <property type="evidence" value="ECO:0007669"/>
    <property type="project" value="InterPro"/>
</dbReference>
<sequence length="137" mass="15084">MLPSISRRELSYLLVIMNLSEESGKASISKIAKSIGVSPPSAYEEVNHLEKKSLVEKDVDGVTVTNEGRKAVSLLLSSHRIIETWLKNLGFTDEEACNLASQFDEYVPIQVVERLFDSLGKPSKCPHGLPIESPSQS</sequence>
<gene>
    <name evidence="7" type="ORF">GCM10007981_00050</name>
</gene>
<dbReference type="InterPro" id="IPR022689">
    <property type="entry name" value="Iron_dep_repressor"/>
</dbReference>
<dbReference type="Gene3D" id="1.10.10.10">
    <property type="entry name" value="Winged helix-like DNA-binding domain superfamily/Winged helix DNA-binding domain"/>
    <property type="match status" value="1"/>
</dbReference>
<dbReference type="SUPFAM" id="SSF46785">
    <property type="entry name" value="Winged helix' DNA-binding domain"/>
    <property type="match status" value="1"/>
</dbReference>